<feature type="region of interest" description="Disordered" evidence="1">
    <location>
        <begin position="1"/>
        <end position="61"/>
    </location>
</feature>
<feature type="transmembrane region" description="Helical" evidence="2">
    <location>
        <begin position="91"/>
        <end position="113"/>
    </location>
</feature>
<keyword evidence="2" id="KW-0472">Membrane</keyword>
<evidence type="ECO:0000313" key="3">
    <source>
        <dbReference type="EMBL" id="HJA04595.1"/>
    </source>
</evidence>
<evidence type="ECO:0000256" key="1">
    <source>
        <dbReference type="SAM" id="MobiDB-lite"/>
    </source>
</evidence>
<dbReference type="InterPro" id="IPR021403">
    <property type="entry name" value="DUF3043"/>
</dbReference>
<keyword evidence="2" id="KW-1133">Transmembrane helix</keyword>
<dbReference type="AlphaFoldDB" id="A0A9D2H7B0"/>
<feature type="transmembrane region" description="Helical" evidence="2">
    <location>
        <begin position="119"/>
        <end position="139"/>
    </location>
</feature>
<organism evidence="3 4">
    <name type="scientific">Candidatus Microbacterium stercoravium</name>
    <dbReference type="NCBI Taxonomy" id="2838697"/>
    <lineage>
        <taxon>Bacteria</taxon>
        <taxon>Bacillati</taxon>
        <taxon>Actinomycetota</taxon>
        <taxon>Actinomycetes</taxon>
        <taxon>Micrococcales</taxon>
        <taxon>Microbacteriaceae</taxon>
        <taxon>Microbacterium</taxon>
    </lineage>
</organism>
<keyword evidence="2" id="KW-0812">Transmembrane</keyword>
<evidence type="ECO:0000313" key="4">
    <source>
        <dbReference type="Proteomes" id="UP000824220"/>
    </source>
</evidence>
<dbReference type="Proteomes" id="UP000824220">
    <property type="component" value="Unassembled WGS sequence"/>
</dbReference>
<gene>
    <name evidence="3" type="ORF">H9800_07000</name>
</gene>
<feature type="compositionally biased region" description="Basic and acidic residues" evidence="1">
    <location>
        <begin position="44"/>
        <end position="61"/>
    </location>
</feature>
<sequence length="188" mass="21674">MAKKASPSRDDAATPARNPGKGRATPTRAEQEAKRIRPLVATTKEAKKAARSEMRERQERARVGMANGEERFLGPRDKGPQRRFARDWTDAGWHLAEFLMPMMVIVLLLSILPAASMQFWAFIGLWAYIVFAIVDMYFLSRRVKKMAAEKWGDRREKGLGWYAAMRSIQMRFMRMPKPQVKRGEYPRA</sequence>
<protein>
    <submittedName>
        <fullName evidence="3">DUF3043 domain-containing protein</fullName>
    </submittedName>
</protein>
<reference evidence="3" key="2">
    <citation type="submission" date="2021-04" db="EMBL/GenBank/DDBJ databases">
        <authorList>
            <person name="Gilroy R."/>
        </authorList>
    </citation>
    <scope>NUCLEOTIDE SEQUENCE</scope>
    <source>
        <strain evidence="3">ChiHjej8B7-3636</strain>
    </source>
</reference>
<name>A0A9D2H7B0_9MICO</name>
<comment type="caution">
    <text evidence="3">The sequence shown here is derived from an EMBL/GenBank/DDBJ whole genome shotgun (WGS) entry which is preliminary data.</text>
</comment>
<evidence type="ECO:0000256" key="2">
    <source>
        <dbReference type="SAM" id="Phobius"/>
    </source>
</evidence>
<reference evidence="3" key="1">
    <citation type="journal article" date="2021" name="PeerJ">
        <title>Extensive microbial diversity within the chicken gut microbiome revealed by metagenomics and culture.</title>
        <authorList>
            <person name="Gilroy R."/>
            <person name="Ravi A."/>
            <person name="Getino M."/>
            <person name="Pursley I."/>
            <person name="Horton D.L."/>
            <person name="Alikhan N.F."/>
            <person name="Baker D."/>
            <person name="Gharbi K."/>
            <person name="Hall N."/>
            <person name="Watson M."/>
            <person name="Adriaenssens E.M."/>
            <person name="Foster-Nyarko E."/>
            <person name="Jarju S."/>
            <person name="Secka A."/>
            <person name="Antonio M."/>
            <person name="Oren A."/>
            <person name="Chaudhuri R.R."/>
            <person name="La Ragione R."/>
            <person name="Hildebrand F."/>
            <person name="Pallen M.J."/>
        </authorList>
    </citation>
    <scope>NUCLEOTIDE SEQUENCE</scope>
    <source>
        <strain evidence="3">ChiHjej8B7-3636</strain>
    </source>
</reference>
<proteinExistence type="predicted"/>
<accession>A0A9D2H7B0</accession>
<dbReference type="EMBL" id="DXAM01000096">
    <property type="protein sequence ID" value="HJA04595.1"/>
    <property type="molecule type" value="Genomic_DNA"/>
</dbReference>
<dbReference type="Pfam" id="PF11241">
    <property type="entry name" value="DUF3043"/>
    <property type="match status" value="1"/>
</dbReference>